<accession>A0A6M3LFS8</accession>
<reference evidence="1" key="1">
    <citation type="submission" date="2020-03" db="EMBL/GenBank/DDBJ databases">
        <title>The deep terrestrial virosphere.</title>
        <authorList>
            <person name="Holmfeldt K."/>
            <person name="Nilsson E."/>
            <person name="Simone D."/>
            <person name="Lopez-Fernandez M."/>
            <person name="Wu X."/>
            <person name="de Brujin I."/>
            <person name="Lundin D."/>
            <person name="Andersson A."/>
            <person name="Bertilsson S."/>
            <person name="Dopson M."/>
        </authorList>
    </citation>
    <scope>NUCLEOTIDE SEQUENCE</scope>
    <source>
        <strain evidence="1">MM415B04162</strain>
    </source>
</reference>
<protein>
    <submittedName>
        <fullName evidence="1">Uncharacterized protein</fullName>
    </submittedName>
</protein>
<evidence type="ECO:0000313" key="1">
    <source>
        <dbReference type="EMBL" id="QJA93650.1"/>
    </source>
</evidence>
<sequence length="81" mass="9283">MTDDERYDIELIQKAVKSDPVAFLDCQLLLSVIDTLRQQLVEARKNALLEAADIVSKWCLFQEGESLEGKLRRMAEEGEKK</sequence>
<organism evidence="1">
    <name type="scientific">viral metagenome</name>
    <dbReference type="NCBI Taxonomy" id="1070528"/>
    <lineage>
        <taxon>unclassified sequences</taxon>
        <taxon>metagenomes</taxon>
        <taxon>organismal metagenomes</taxon>
    </lineage>
</organism>
<name>A0A6M3LFS8_9ZZZZ</name>
<gene>
    <name evidence="1" type="ORF">MM415B04162_0004</name>
</gene>
<proteinExistence type="predicted"/>
<dbReference type="AlphaFoldDB" id="A0A6M3LFS8"/>
<dbReference type="EMBL" id="MT143166">
    <property type="protein sequence ID" value="QJA93650.1"/>
    <property type="molecule type" value="Genomic_DNA"/>
</dbReference>